<dbReference type="PROSITE" id="PS51257">
    <property type="entry name" value="PROKAR_LIPOPROTEIN"/>
    <property type="match status" value="1"/>
</dbReference>
<feature type="transmembrane region" description="Helical" evidence="1">
    <location>
        <begin position="188"/>
        <end position="214"/>
    </location>
</feature>
<dbReference type="EMBL" id="BDSG01000121">
    <property type="protein sequence ID" value="GBL12145.1"/>
    <property type="molecule type" value="Genomic_DNA"/>
</dbReference>
<dbReference type="InterPro" id="IPR051082">
    <property type="entry name" value="Pentapeptide-BTB/POZ_domain"/>
</dbReference>
<evidence type="ECO:0000313" key="3">
    <source>
        <dbReference type="Proteomes" id="UP000248272"/>
    </source>
</evidence>
<feature type="transmembrane region" description="Helical" evidence="1">
    <location>
        <begin position="155"/>
        <end position="176"/>
    </location>
</feature>
<gene>
    <name evidence="2" type="ORF">MSj_03657</name>
</gene>
<reference evidence="2 3" key="1">
    <citation type="journal article" date="2018" name="Front. Microbiol.">
        <title>Adaptation of the Freshwater Bloom-Forming Cyanobacterium Microcystis aeruginosa to Brackish Water Is Driven by Recent Horizontal Transfer of Sucrose Genes.</title>
        <authorList>
            <person name="Tanabe Y."/>
            <person name="Hodoki Y."/>
            <person name="Sano T."/>
            <person name="Tada K."/>
            <person name="Watanabe M.M."/>
        </authorList>
    </citation>
    <scope>NUCLEOTIDE SEQUENCE [LARGE SCALE GENOMIC DNA]</scope>
    <source>
        <strain evidence="2 3">Sj</strain>
    </source>
</reference>
<evidence type="ECO:0000256" key="1">
    <source>
        <dbReference type="SAM" id="Phobius"/>
    </source>
</evidence>
<dbReference type="Pfam" id="PF00805">
    <property type="entry name" value="Pentapeptide"/>
    <property type="match status" value="2"/>
</dbReference>
<comment type="caution">
    <text evidence="2">The sequence shown here is derived from an EMBL/GenBank/DDBJ whole genome shotgun (WGS) entry which is preliminary data.</text>
</comment>
<evidence type="ECO:0008006" key="4">
    <source>
        <dbReference type="Google" id="ProtNLM"/>
    </source>
</evidence>
<evidence type="ECO:0000313" key="2">
    <source>
        <dbReference type="EMBL" id="GBL12145.1"/>
    </source>
</evidence>
<dbReference type="SUPFAM" id="SSF141571">
    <property type="entry name" value="Pentapeptide repeat-like"/>
    <property type="match status" value="1"/>
</dbReference>
<dbReference type="AlphaFoldDB" id="A0A2Z6URN7"/>
<dbReference type="InterPro" id="IPR001646">
    <property type="entry name" value="5peptide_repeat"/>
</dbReference>
<sequence length="221" mass="24295">MAVRTFQRATGTSFTKANLSYAQFIQSTLTGCDFSNSDISNAKFYKANLRNSVLTNINADGTDFSVAILKGAYIQNCRINDNTKFDDVIWSRKAKTGWLDFSNQDIRNYSFKDDQNLVGANFRNADIRGCDFTNANLEGANFSGVKTGRSRTQEIILMAVVFGILIQGVFASAVAFKFVNASLIEFAGAVVGSLVFPLGITFTFLFIFSLAPIVDNLSFIL</sequence>
<accession>A0A2Z6URN7</accession>
<dbReference type="PANTHER" id="PTHR14136:SF17">
    <property type="entry name" value="BTB_POZ DOMAIN-CONTAINING PROTEIN KCTD9"/>
    <property type="match status" value="1"/>
</dbReference>
<dbReference type="PANTHER" id="PTHR14136">
    <property type="entry name" value="BTB_POZ DOMAIN-CONTAINING PROTEIN KCTD9"/>
    <property type="match status" value="1"/>
</dbReference>
<name>A0A2Z6URN7_MICAE</name>
<proteinExistence type="predicted"/>
<dbReference type="RefSeq" id="WP_110580308.1">
    <property type="nucleotide sequence ID" value="NZ_BDSG01000121.1"/>
</dbReference>
<dbReference type="Proteomes" id="UP000248272">
    <property type="component" value="Unassembled WGS sequence"/>
</dbReference>
<protein>
    <recommendedName>
        <fullName evidence="4">Pentapeptide repeat-containing protein</fullName>
    </recommendedName>
</protein>
<dbReference type="Gene3D" id="2.160.20.80">
    <property type="entry name" value="E3 ubiquitin-protein ligase SopA"/>
    <property type="match status" value="2"/>
</dbReference>
<keyword evidence="1" id="KW-1133">Transmembrane helix</keyword>
<organism evidence="2 3">
    <name type="scientific">Microcystis aeruginosa Sj</name>
    <dbReference type="NCBI Taxonomy" id="1979544"/>
    <lineage>
        <taxon>Bacteria</taxon>
        <taxon>Bacillati</taxon>
        <taxon>Cyanobacteriota</taxon>
        <taxon>Cyanophyceae</taxon>
        <taxon>Oscillatoriophycideae</taxon>
        <taxon>Chroococcales</taxon>
        <taxon>Microcystaceae</taxon>
        <taxon>Microcystis</taxon>
    </lineage>
</organism>
<keyword evidence="1" id="KW-0812">Transmembrane</keyword>
<keyword evidence="1" id="KW-0472">Membrane</keyword>